<evidence type="ECO:0000256" key="2">
    <source>
        <dbReference type="ARBA" id="ARBA00022723"/>
    </source>
</evidence>
<sequence>MLHKISKKQSGALKVVVKSLKPLDETLDQSGSSASPSKKKGILLKTRCHVTLNIWDPDGGEIPYSNTHDANLTVLRNQNGQKVYDLNVEPFRVEIPKLHVMVERGSRWKRTIAPKYETRINIGFDDDRDMADLMSHIQPKRTFLHNNHSSLRPHLVATWPDLPKCPPNGHVIQMTRTVDNKTKKLPFGIEVDIGWMKSKDKTMLTAYNRTLKSTRANQLPSPVSEPRVLDQILKVVFVFVDFNGGIRIEKSLRVDGALCAMCHQKDYHTLEELHFHLKTSHDMFTFELKKKEKEMGDSIVIEGRFECELSDRYEDHRASHNVPDAHDINWIAPAAPFNISKYLDGNDEWVASGSYEKRRSAPPKTTIATIPIVKPKTPGEIVLMPVARRKRHKVPRAPEGIAFFRTLSKRPLKQDEYVSESDDDVDMSWLKLRRKGSTNNPDTPGPAKAFMIKFDDYIQDERLSDDVHVGDAIVRFALQNVEWLRRPSVTPEFIKKVTELRSDKIITEEVFERCAGLVRSTSVANQRKRKGINSTPPRTPTSLSTNGNAIGGQRSTPGKRIKYIPGGPGGGGRYVEVSKSHKVTQKKGDDGDTEMEDASHSHFGHEPTENEAKFDNGEDWEATIDDRCVCGEKAETVENVRKVIWIASVIVSTSHVWAYNDGYQIGIARIVA</sequence>
<comment type="similarity">
    <text evidence="1">Belongs to the VEFS (VRN2-EMF2-FIS2-SU(Z)12) family.</text>
</comment>
<feature type="region of interest" description="Disordered" evidence="7">
    <location>
        <begin position="522"/>
        <end position="569"/>
    </location>
</feature>
<dbReference type="EMBL" id="KV745080">
    <property type="protein sequence ID" value="OCK78116.1"/>
    <property type="molecule type" value="Genomic_DNA"/>
</dbReference>
<feature type="compositionally biased region" description="Low complexity" evidence="7">
    <location>
        <begin position="534"/>
        <end position="545"/>
    </location>
</feature>
<feature type="compositionally biased region" description="Basic and acidic residues" evidence="7">
    <location>
        <begin position="597"/>
        <end position="613"/>
    </location>
</feature>
<keyword evidence="3" id="KW-0863">Zinc-finger</keyword>
<proteinExistence type="inferred from homology"/>
<dbReference type="OrthoDB" id="166746at2759"/>
<organism evidence="9 10">
    <name type="scientific">Lepidopterella palustris CBS 459.81</name>
    <dbReference type="NCBI Taxonomy" id="1314670"/>
    <lineage>
        <taxon>Eukaryota</taxon>
        <taxon>Fungi</taxon>
        <taxon>Dikarya</taxon>
        <taxon>Ascomycota</taxon>
        <taxon>Pezizomycotina</taxon>
        <taxon>Dothideomycetes</taxon>
        <taxon>Pleosporomycetidae</taxon>
        <taxon>Mytilinidiales</taxon>
        <taxon>Argynnaceae</taxon>
        <taxon>Lepidopterella</taxon>
    </lineage>
</organism>
<keyword evidence="6" id="KW-0804">Transcription</keyword>
<keyword evidence="10" id="KW-1185">Reference proteome</keyword>
<gene>
    <name evidence="9" type="ORF">K432DRAFT_406745</name>
</gene>
<accession>A0A8E2E6K5</accession>
<dbReference type="AlphaFoldDB" id="A0A8E2E6K5"/>
<reference evidence="9 10" key="1">
    <citation type="journal article" date="2016" name="Nat. Commun.">
        <title>Ectomycorrhizal ecology is imprinted in the genome of the dominant symbiotic fungus Cenococcum geophilum.</title>
        <authorList>
            <consortium name="DOE Joint Genome Institute"/>
            <person name="Peter M."/>
            <person name="Kohler A."/>
            <person name="Ohm R.A."/>
            <person name="Kuo A."/>
            <person name="Krutzmann J."/>
            <person name="Morin E."/>
            <person name="Arend M."/>
            <person name="Barry K.W."/>
            <person name="Binder M."/>
            <person name="Choi C."/>
            <person name="Clum A."/>
            <person name="Copeland A."/>
            <person name="Grisel N."/>
            <person name="Haridas S."/>
            <person name="Kipfer T."/>
            <person name="LaButti K."/>
            <person name="Lindquist E."/>
            <person name="Lipzen A."/>
            <person name="Maire R."/>
            <person name="Meier B."/>
            <person name="Mihaltcheva S."/>
            <person name="Molinier V."/>
            <person name="Murat C."/>
            <person name="Poggeler S."/>
            <person name="Quandt C.A."/>
            <person name="Sperisen C."/>
            <person name="Tritt A."/>
            <person name="Tisserant E."/>
            <person name="Crous P.W."/>
            <person name="Henrissat B."/>
            <person name="Nehls U."/>
            <person name="Egli S."/>
            <person name="Spatafora J.W."/>
            <person name="Grigoriev I.V."/>
            <person name="Martin F.M."/>
        </authorList>
    </citation>
    <scope>NUCLEOTIDE SEQUENCE [LARGE SCALE GENOMIC DNA]</scope>
    <source>
        <strain evidence="9 10">CBS 459.81</strain>
    </source>
</reference>
<evidence type="ECO:0000256" key="4">
    <source>
        <dbReference type="ARBA" id="ARBA00022833"/>
    </source>
</evidence>
<feature type="region of interest" description="Disordered" evidence="7">
    <location>
        <begin position="582"/>
        <end position="613"/>
    </location>
</feature>
<feature type="domain" description="Polycomb protein VEFS-Box" evidence="8">
    <location>
        <begin position="403"/>
        <end position="506"/>
    </location>
</feature>
<protein>
    <recommendedName>
        <fullName evidence="8">Polycomb protein VEFS-Box domain-containing protein</fullName>
    </recommendedName>
</protein>
<evidence type="ECO:0000256" key="5">
    <source>
        <dbReference type="ARBA" id="ARBA00023015"/>
    </source>
</evidence>
<evidence type="ECO:0000256" key="7">
    <source>
        <dbReference type="SAM" id="MobiDB-lite"/>
    </source>
</evidence>
<evidence type="ECO:0000256" key="1">
    <source>
        <dbReference type="ARBA" id="ARBA00007416"/>
    </source>
</evidence>
<evidence type="ECO:0000256" key="3">
    <source>
        <dbReference type="ARBA" id="ARBA00022771"/>
    </source>
</evidence>
<keyword evidence="5" id="KW-0805">Transcription regulation</keyword>
<name>A0A8E2E6K5_9PEZI</name>
<evidence type="ECO:0000259" key="8">
    <source>
        <dbReference type="Pfam" id="PF09733"/>
    </source>
</evidence>
<dbReference type="Proteomes" id="UP000250266">
    <property type="component" value="Unassembled WGS sequence"/>
</dbReference>
<evidence type="ECO:0000313" key="9">
    <source>
        <dbReference type="EMBL" id="OCK78116.1"/>
    </source>
</evidence>
<dbReference type="GO" id="GO:0008270">
    <property type="term" value="F:zinc ion binding"/>
    <property type="evidence" value="ECO:0007669"/>
    <property type="project" value="UniProtKB-KW"/>
</dbReference>
<dbReference type="CDD" id="cd21552">
    <property type="entry name" value="VEFS-box_ctSUZ12-like"/>
    <property type="match status" value="1"/>
</dbReference>
<evidence type="ECO:0000313" key="10">
    <source>
        <dbReference type="Proteomes" id="UP000250266"/>
    </source>
</evidence>
<dbReference type="Pfam" id="PF09733">
    <property type="entry name" value="VEFS-Box"/>
    <property type="match status" value="1"/>
</dbReference>
<keyword evidence="2" id="KW-0479">Metal-binding</keyword>
<dbReference type="InterPro" id="IPR019135">
    <property type="entry name" value="Polycomb_protein_VEFS-Box"/>
</dbReference>
<keyword evidence="4" id="KW-0862">Zinc</keyword>
<evidence type="ECO:0000256" key="6">
    <source>
        <dbReference type="ARBA" id="ARBA00023163"/>
    </source>
</evidence>